<organism evidence="3 4">
    <name type="scientific">Tahibacter aquaticus</name>
    <dbReference type="NCBI Taxonomy" id="520092"/>
    <lineage>
        <taxon>Bacteria</taxon>
        <taxon>Pseudomonadati</taxon>
        <taxon>Pseudomonadota</taxon>
        <taxon>Gammaproteobacteria</taxon>
        <taxon>Lysobacterales</taxon>
        <taxon>Rhodanobacteraceae</taxon>
        <taxon>Tahibacter</taxon>
    </lineage>
</organism>
<dbReference type="Pfam" id="PF26002">
    <property type="entry name" value="Beta-barrel_AprE"/>
    <property type="match status" value="1"/>
</dbReference>
<comment type="caution">
    <text evidence="3">The sequence shown here is derived from an EMBL/GenBank/DDBJ whole genome shotgun (WGS) entry which is preliminary data.</text>
</comment>
<proteinExistence type="predicted"/>
<keyword evidence="1" id="KW-0472">Membrane</keyword>
<protein>
    <submittedName>
        <fullName evidence="3">HlyD family secretion protein</fullName>
    </submittedName>
</protein>
<dbReference type="PANTHER" id="PTHR30386:SF28">
    <property type="entry name" value="EXPORTED PROTEIN"/>
    <property type="match status" value="1"/>
</dbReference>
<keyword evidence="4" id="KW-1185">Reference proteome</keyword>
<evidence type="ECO:0000313" key="3">
    <source>
        <dbReference type="EMBL" id="TDR41249.1"/>
    </source>
</evidence>
<dbReference type="InterPro" id="IPR058982">
    <property type="entry name" value="Beta-barrel_AprE"/>
</dbReference>
<name>A0A4R6YSM1_9GAMM</name>
<feature type="domain" description="AprE-like beta-barrel" evidence="2">
    <location>
        <begin position="74"/>
        <end position="168"/>
    </location>
</feature>
<dbReference type="Proteomes" id="UP000295293">
    <property type="component" value="Unassembled WGS sequence"/>
</dbReference>
<dbReference type="PANTHER" id="PTHR30386">
    <property type="entry name" value="MEMBRANE FUSION SUBUNIT OF EMRAB-TOLC MULTIDRUG EFFLUX PUMP"/>
    <property type="match status" value="1"/>
</dbReference>
<dbReference type="AlphaFoldDB" id="A0A4R6YSM1"/>
<reference evidence="3 4" key="1">
    <citation type="submission" date="2019-03" db="EMBL/GenBank/DDBJ databases">
        <title>Genomic Encyclopedia of Type Strains, Phase IV (KMG-IV): sequencing the most valuable type-strain genomes for metagenomic binning, comparative biology and taxonomic classification.</title>
        <authorList>
            <person name="Goeker M."/>
        </authorList>
    </citation>
    <scope>NUCLEOTIDE SEQUENCE [LARGE SCALE GENOMIC DNA]</scope>
    <source>
        <strain evidence="3 4">DSM 21667</strain>
    </source>
</reference>
<gene>
    <name evidence="3" type="ORF">DFR29_111163</name>
</gene>
<keyword evidence="1" id="KW-1133">Transmembrane helix</keyword>
<accession>A0A4R6YSM1</accession>
<evidence type="ECO:0000259" key="2">
    <source>
        <dbReference type="Pfam" id="PF26002"/>
    </source>
</evidence>
<dbReference type="EMBL" id="SNZH01000011">
    <property type="protein sequence ID" value="TDR41249.1"/>
    <property type="molecule type" value="Genomic_DNA"/>
</dbReference>
<dbReference type="Gene3D" id="2.40.30.170">
    <property type="match status" value="1"/>
</dbReference>
<evidence type="ECO:0000313" key="4">
    <source>
        <dbReference type="Proteomes" id="UP000295293"/>
    </source>
</evidence>
<feature type="transmembrane region" description="Helical" evidence="1">
    <location>
        <begin position="32"/>
        <end position="53"/>
    </location>
</feature>
<keyword evidence="1" id="KW-0812">Transmembrane</keyword>
<dbReference type="InterPro" id="IPR050739">
    <property type="entry name" value="MFP"/>
</dbReference>
<sequence>METALFRQEMLTARRSDWLGAISLATPLSRQLLTFAALVFVLAFIALLTLCSYARRERVAGVLVATTADGQLLARFVVPARAMGFVSPGDTLLLRFHAFPYQKFGLHAGTVTAVDDSAMSANTLAELGMAPVRGAFFRVDVTIKDGVIRSQGKSLPLRGGMTAETDLKLDSRLLIEWLFEPLYGLRQRSKGNSHD</sequence>
<evidence type="ECO:0000256" key="1">
    <source>
        <dbReference type="SAM" id="Phobius"/>
    </source>
</evidence>